<comment type="caution">
    <text evidence="2">The sequence shown here is derived from an EMBL/GenBank/DDBJ whole genome shotgun (WGS) entry which is preliminary data.</text>
</comment>
<feature type="compositionally biased region" description="Polar residues" evidence="1">
    <location>
        <begin position="14"/>
        <end position="27"/>
    </location>
</feature>
<dbReference type="Proteomes" id="UP001054945">
    <property type="component" value="Unassembled WGS sequence"/>
</dbReference>
<accession>A0AAV4PN03</accession>
<feature type="compositionally biased region" description="Basic and acidic residues" evidence="1">
    <location>
        <begin position="40"/>
        <end position="51"/>
    </location>
</feature>
<dbReference type="AlphaFoldDB" id="A0AAV4PN03"/>
<sequence>MSQRKKKPEWEAKVSSSLKPPSPNFGNESGRLHSPSWIPRGREVKGEDSKNLHTVQITQTDRGFRQQQVLFIDSNRTSQNSTELCKHWCPGLIPIRREDISSESLLARQTLPRLLKPHLHMTG</sequence>
<name>A0AAV4PN03_CAEEX</name>
<keyword evidence="3" id="KW-1185">Reference proteome</keyword>
<evidence type="ECO:0000313" key="2">
    <source>
        <dbReference type="EMBL" id="GIX97536.1"/>
    </source>
</evidence>
<evidence type="ECO:0000313" key="3">
    <source>
        <dbReference type="Proteomes" id="UP001054945"/>
    </source>
</evidence>
<dbReference type="EMBL" id="BPLR01004793">
    <property type="protein sequence ID" value="GIX97536.1"/>
    <property type="molecule type" value="Genomic_DNA"/>
</dbReference>
<protein>
    <submittedName>
        <fullName evidence="2">Uncharacterized protein</fullName>
    </submittedName>
</protein>
<reference evidence="2 3" key="1">
    <citation type="submission" date="2021-06" db="EMBL/GenBank/DDBJ databases">
        <title>Caerostris extrusa draft genome.</title>
        <authorList>
            <person name="Kono N."/>
            <person name="Arakawa K."/>
        </authorList>
    </citation>
    <scope>NUCLEOTIDE SEQUENCE [LARGE SCALE GENOMIC DNA]</scope>
</reference>
<gene>
    <name evidence="2" type="ORF">CEXT_714571</name>
</gene>
<evidence type="ECO:0000256" key="1">
    <source>
        <dbReference type="SAM" id="MobiDB-lite"/>
    </source>
</evidence>
<organism evidence="2 3">
    <name type="scientific">Caerostris extrusa</name>
    <name type="common">Bark spider</name>
    <name type="synonym">Caerostris bankana</name>
    <dbReference type="NCBI Taxonomy" id="172846"/>
    <lineage>
        <taxon>Eukaryota</taxon>
        <taxon>Metazoa</taxon>
        <taxon>Ecdysozoa</taxon>
        <taxon>Arthropoda</taxon>
        <taxon>Chelicerata</taxon>
        <taxon>Arachnida</taxon>
        <taxon>Araneae</taxon>
        <taxon>Araneomorphae</taxon>
        <taxon>Entelegynae</taxon>
        <taxon>Araneoidea</taxon>
        <taxon>Araneidae</taxon>
        <taxon>Caerostris</taxon>
    </lineage>
</organism>
<feature type="region of interest" description="Disordered" evidence="1">
    <location>
        <begin position="1"/>
        <end position="51"/>
    </location>
</feature>
<proteinExistence type="predicted"/>